<evidence type="ECO:0000313" key="2">
    <source>
        <dbReference type="Proteomes" id="UP000886878"/>
    </source>
</evidence>
<comment type="caution">
    <text evidence="1">The sequence shown here is derived from an EMBL/GenBank/DDBJ whole genome shotgun (WGS) entry which is preliminary data.</text>
</comment>
<sequence>MALRNENKNVAAAKIVGMSGKWVTVVTAEGNRMRIPLTKNNQHDKLMIASLKDIWHAGIWIPVNTKLKHFFRFDWLTEPVKDERN</sequence>
<proteinExistence type="predicted"/>
<gene>
    <name evidence="1" type="ORF">H9876_01965</name>
</gene>
<organism evidence="1 2">
    <name type="scientific">Candidatus Limosilactobacillus merdipullorum</name>
    <dbReference type="NCBI Taxonomy" id="2838653"/>
    <lineage>
        <taxon>Bacteria</taxon>
        <taxon>Bacillati</taxon>
        <taxon>Bacillota</taxon>
        <taxon>Bacilli</taxon>
        <taxon>Lactobacillales</taxon>
        <taxon>Lactobacillaceae</taxon>
        <taxon>Limosilactobacillus</taxon>
    </lineage>
</organism>
<accession>A0A9D1U3A8</accession>
<dbReference type="EMBL" id="DXGK01000036">
    <property type="protein sequence ID" value="HIW70137.1"/>
    <property type="molecule type" value="Genomic_DNA"/>
</dbReference>
<reference evidence="1" key="1">
    <citation type="journal article" date="2021" name="PeerJ">
        <title>Extensive microbial diversity within the chicken gut microbiome revealed by metagenomics and culture.</title>
        <authorList>
            <person name="Gilroy R."/>
            <person name="Ravi A."/>
            <person name="Getino M."/>
            <person name="Pursley I."/>
            <person name="Horton D.L."/>
            <person name="Alikhan N.F."/>
            <person name="Baker D."/>
            <person name="Gharbi K."/>
            <person name="Hall N."/>
            <person name="Watson M."/>
            <person name="Adriaenssens E.M."/>
            <person name="Foster-Nyarko E."/>
            <person name="Jarju S."/>
            <person name="Secka A."/>
            <person name="Antonio M."/>
            <person name="Oren A."/>
            <person name="Chaudhuri R.R."/>
            <person name="La Ragione R."/>
            <person name="Hildebrand F."/>
            <person name="Pallen M.J."/>
        </authorList>
    </citation>
    <scope>NUCLEOTIDE SEQUENCE</scope>
    <source>
        <strain evidence="1">ChiHejej3B27-2180</strain>
    </source>
</reference>
<dbReference type="Proteomes" id="UP000886878">
    <property type="component" value="Unassembled WGS sequence"/>
</dbReference>
<reference evidence="1" key="2">
    <citation type="submission" date="2021-04" db="EMBL/GenBank/DDBJ databases">
        <authorList>
            <person name="Gilroy R."/>
        </authorList>
    </citation>
    <scope>NUCLEOTIDE SEQUENCE</scope>
    <source>
        <strain evidence="1">ChiHejej3B27-2180</strain>
    </source>
</reference>
<dbReference type="AlphaFoldDB" id="A0A9D1U3A8"/>
<evidence type="ECO:0000313" key="1">
    <source>
        <dbReference type="EMBL" id="HIW70137.1"/>
    </source>
</evidence>
<protein>
    <submittedName>
        <fullName evidence="1">Uncharacterized protein</fullName>
    </submittedName>
</protein>
<name>A0A9D1U3A8_9LACO</name>